<protein>
    <submittedName>
        <fullName evidence="1">Uncharacterized protein</fullName>
    </submittedName>
</protein>
<name>A0A0F7TKD3_PENBI</name>
<dbReference type="EMBL" id="CDHK01000002">
    <property type="protein sequence ID" value="CEJ55448.1"/>
    <property type="molecule type" value="Genomic_DNA"/>
</dbReference>
<accession>A0A0F7TKD3</accession>
<reference evidence="2" key="1">
    <citation type="journal article" date="2015" name="Genome Announc.">
        <title>Draft genome sequence of the fungus Penicillium brasilianum MG11.</title>
        <authorList>
            <person name="Horn F."/>
            <person name="Linde J."/>
            <person name="Mattern D.J."/>
            <person name="Walther G."/>
            <person name="Guthke R."/>
            <person name="Brakhage A.A."/>
            <person name="Valiante V."/>
        </authorList>
    </citation>
    <scope>NUCLEOTIDE SEQUENCE [LARGE SCALE GENOMIC DNA]</scope>
    <source>
        <strain evidence="2">MG11</strain>
    </source>
</reference>
<dbReference type="AlphaFoldDB" id="A0A0F7TKD3"/>
<evidence type="ECO:0000313" key="2">
    <source>
        <dbReference type="Proteomes" id="UP000042958"/>
    </source>
</evidence>
<organism evidence="1 2">
    <name type="scientific">Penicillium brasilianum</name>
    <dbReference type="NCBI Taxonomy" id="104259"/>
    <lineage>
        <taxon>Eukaryota</taxon>
        <taxon>Fungi</taxon>
        <taxon>Dikarya</taxon>
        <taxon>Ascomycota</taxon>
        <taxon>Pezizomycotina</taxon>
        <taxon>Eurotiomycetes</taxon>
        <taxon>Eurotiomycetidae</taxon>
        <taxon>Eurotiales</taxon>
        <taxon>Aspergillaceae</taxon>
        <taxon>Penicillium</taxon>
    </lineage>
</organism>
<sequence>MTEAEPGPSSVLSEYYYDPHMLTWYEPKLTDAEPKAREIVKMYSNIPPNEVVQYVNSLFRDPCTRFHGYKHPPTTDLSKDPRASQSSLEAIGRWMRPGPRAAYVGMLSIRGAINPSTLASHIGLRRLPSENLNATNLRRDFFSFSFNRFKDRARFRKLINRARNLRPHLAASPTTHR</sequence>
<gene>
    <name evidence="1" type="ORF">PMG11_01706</name>
</gene>
<proteinExistence type="predicted"/>
<dbReference type="Proteomes" id="UP000042958">
    <property type="component" value="Unassembled WGS sequence"/>
</dbReference>
<evidence type="ECO:0000313" key="1">
    <source>
        <dbReference type="EMBL" id="CEJ55448.1"/>
    </source>
</evidence>
<keyword evidence="2" id="KW-1185">Reference proteome</keyword>